<evidence type="ECO:0008006" key="4">
    <source>
        <dbReference type="Google" id="ProtNLM"/>
    </source>
</evidence>
<organism evidence="2 3">
    <name type="scientific">Fodinibius salipaludis</name>
    <dbReference type="NCBI Taxonomy" id="2032627"/>
    <lineage>
        <taxon>Bacteria</taxon>
        <taxon>Pseudomonadati</taxon>
        <taxon>Balneolota</taxon>
        <taxon>Balneolia</taxon>
        <taxon>Balneolales</taxon>
        <taxon>Balneolaceae</taxon>
        <taxon>Fodinibius</taxon>
    </lineage>
</organism>
<feature type="signal peptide" evidence="1">
    <location>
        <begin position="1"/>
        <end position="28"/>
    </location>
</feature>
<dbReference type="EMBL" id="NSKE01000013">
    <property type="protein sequence ID" value="PAU92790.1"/>
    <property type="molecule type" value="Genomic_DNA"/>
</dbReference>
<sequence>MLHRFKTKTLLFLAFLLATGLFTSSLYAQNQSNNSAIITGTVTGSDSTPLPGVNIAFAELGEGTSTKKDGNTG</sequence>
<proteinExistence type="predicted"/>
<gene>
    <name evidence="2" type="ORF">CK503_14970</name>
</gene>
<keyword evidence="1" id="KW-0732">Signal</keyword>
<accession>A0A2A2G6M6</accession>
<dbReference type="AlphaFoldDB" id="A0A2A2G6M6"/>
<evidence type="ECO:0000256" key="1">
    <source>
        <dbReference type="SAM" id="SignalP"/>
    </source>
</evidence>
<dbReference type="Proteomes" id="UP000218831">
    <property type="component" value="Unassembled WGS sequence"/>
</dbReference>
<evidence type="ECO:0000313" key="3">
    <source>
        <dbReference type="Proteomes" id="UP000218831"/>
    </source>
</evidence>
<comment type="caution">
    <text evidence="2">The sequence shown here is derived from an EMBL/GenBank/DDBJ whole genome shotgun (WGS) entry which is preliminary data.</text>
</comment>
<evidence type="ECO:0000313" key="2">
    <source>
        <dbReference type="EMBL" id="PAU92790.1"/>
    </source>
</evidence>
<feature type="chain" id="PRO_5012449078" description="Carboxypeptidase regulatory-like domain-containing protein" evidence="1">
    <location>
        <begin position="29"/>
        <end position="73"/>
    </location>
</feature>
<name>A0A2A2G6M6_9BACT</name>
<reference evidence="2 3" key="1">
    <citation type="submission" date="2017-08" db="EMBL/GenBank/DDBJ databases">
        <title>Aliifodinibius alkalisoli sp. nov., isolated from saline alkaline soil.</title>
        <authorList>
            <person name="Liu D."/>
            <person name="Zhang G."/>
        </authorList>
    </citation>
    <scope>NUCLEOTIDE SEQUENCE [LARGE SCALE GENOMIC DNA]</scope>
    <source>
        <strain evidence="2 3">WN023</strain>
    </source>
</reference>
<dbReference type="RefSeq" id="WP_095607643.1">
    <property type="nucleotide sequence ID" value="NZ_NSKE01000013.1"/>
</dbReference>
<keyword evidence="3" id="KW-1185">Reference proteome</keyword>
<protein>
    <recommendedName>
        <fullName evidence="4">Carboxypeptidase regulatory-like domain-containing protein</fullName>
    </recommendedName>
</protein>